<evidence type="ECO:0000313" key="11">
    <source>
        <dbReference type="EMBL" id="KAK7338782.1"/>
    </source>
</evidence>
<evidence type="ECO:0000256" key="5">
    <source>
        <dbReference type="ARBA" id="ARBA00023001"/>
    </source>
</evidence>
<keyword evidence="12" id="KW-1185">Reference proteome</keyword>
<name>A0AAN9LRH5_CANGL</name>
<evidence type="ECO:0000256" key="4">
    <source>
        <dbReference type="ARBA" id="ARBA00022801"/>
    </source>
</evidence>
<dbReference type="GO" id="GO:0030245">
    <property type="term" value="P:cellulose catabolic process"/>
    <property type="evidence" value="ECO:0007669"/>
    <property type="project" value="UniProtKB-KW"/>
</dbReference>
<dbReference type="EC" id="3.2.1.4" evidence="3"/>
<evidence type="ECO:0000256" key="3">
    <source>
        <dbReference type="ARBA" id="ARBA00012601"/>
    </source>
</evidence>
<dbReference type="SUPFAM" id="SSF48208">
    <property type="entry name" value="Six-hairpin glycosidases"/>
    <property type="match status" value="1"/>
</dbReference>
<dbReference type="GO" id="GO:0008810">
    <property type="term" value="F:cellulase activity"/>
    <property type="evidence" value="ECO:0007669"/>
    <property type="project" value="UniProtKB-EC"/>
</dbReference>
<dbReference type="Gene3D" id="1.50.10.10">
    <property type="match status" value="1"/>
</dbReference>
<evidence type="ECO:0000256" key="9">
    <source>
        <dbReference type="SAM" id="MobiDB-lite"/>
    </source>
</evidence>
<gene>
    <name evidence="11" type="ORF">VNO77_19413</name>
</gene>
<dbReference type="PANTHER" id="PTHR22298">
    <property type="entry name" value="ENDO-1,4-BETA-GLUCANASE"/>
    <property type="match status" value="1"/>
</dbReference>
<dbReference type="Proteomes" id="UP001367508">
    <property type="component" value="Unassembled WGS sequence"/>
</dbReference>
<sequence>MGTRVKEEGVHVLKSWLQLVDKVATNYGALSIGVQVSSTLSLSELSNSSLGLKDNVENKNYGDERRSRSSPFSPSSLADRRTIADERSTLFPRKPWLVRETLLILRRYYWSQSYSSRATLQIRISDGIHDHNMTWNAIEFENTTPPNELRNALVAIRWATDYLLEAVSRPNRIFVQVSDPTSAHSCYERPRDMDTSRKVYDADASNPALALPLEAPGAGGVIARWNLPATPYPPELREVVSGTQHATMARGSQ</sequence>
<dbReference type="EMBL" id="JAYMYQ010000004">
    <property type="protein sequence ID" value="KAK7338782.1"/>
    <property type="molecule type" value="Genomic_DNA"/>
</dbReference>
<organism evidence="11 12">
    <name type="scientific">Canavalia gladiata</name>
    <name type="common">Sword bean</name>
    <name type="synonym">Dolichos gladiatus</name>
    <dbReference type="NCBI Taxonomy" id="3824"/>
    <lineage>
        <taxon>Eukaryota</taxon>
        <taxon>Viridiplantae</taxon>
        <taxon>Streptophyta</taxon>
        <taxon>Embryophyta</taxon>
        <taxon>Tracheophyta</taxon>
        <taxon>Spermatophyta</taxon>
        <taxon>Magnoliopsida</taxon>
        <taxon>eudicotyledons</taxon>
        <taxon>Gunneridae</taxon>
        <taxon>Pentapetalae</taxon>
        <taxon>rosids</taxon>
        <taxon>fabids</taxon>
        <taxon>Fabales</taxon>
        <taxon>Fabaceae</taxon>
        <taxon>Papilionoideae</taxon>
        <taxon>50 kb inversion clade</taxon>
        <taxon>NPAAA clade</taxon>
        <taxon>indigoferoid/millettioid clade</taxon>
        <taxon>Phaseoleae</taxon>
        <taxon>Canavalia</taxon>
    </lineage>
</organism>
<dbReference type="InterPro" id="IPR001701">
    <property type="entry name" value="Glyco_hydro_9"/>
</dbReference>
<reference evidence="11 12" key="1">
    <citation type="submission" date="2024-01" db="EMBL/GenBank/DDBJ databases">
        <title>The genomes of 5 underutilized Papilionoideae crops provide insights into root nodulation and disease resistanc.</title>
        <authorList>
            <person name="Jiang F."/>
        </authorList>
    </citation>
    <scope>NUCLEOTIDE SEQUENCE [LARGE SCALE GENOMIC DNA]</scope>
    <source>
        <strain evidence="11">LVBAO_FW01</strain>
        <tissue evidence="11">Leaves</tissue>
    </source>
</reference>
<keyword evidence="5" id="KW-0136">Cellulose degradation</keyword>
<comment type="caution">
    <text evidence="11">The sequence shown here is derived from an EMBL/GenBank/DDBJ whole genome shotgun (WGS) entry which is preliminary data.</text>
</comment>
<evidence type="ECO:0000256" key="8">
    <source>
        <dbReference type="ARBA" id="ARBA00023326"/>
    </source>
</evidence>
<comment type="catalytic activity">
    <reaction evidence="1">
        <text>Endohydrolysis of (1-&gt;4)-beta-D-glucosidic linkages in cellulose, lichenin and cereal beta-D-glucans.</text>
        <dbReference type="EC" id="3.2.1.4"/>
    </reaction>
</comment>
<feature type="compositionally biased region" description="Basic and acidic residues" evidence="9">
    <location>
        <begin position="54"/>
        <end position="67"/>
    </location>
</feature>
<protein>
    <recommendedName>
        <fullName evidence="3">cellulase</fullName>
        <ecNumber evidence="3">3.2.1.4</ecNumber>
    </recommendedName>
</protein>
<dbReference type="AlphaFoldDB" id="A0AAN9LRH5"/>
<feature type="region of interest" description="Disordered" evidence="9">
    <location>
        <begin position="53"/>
        <end position="78"/>
    </location>
</feature>
<comment type="similarity">
    <text evidence="2">Belongs to the glycosyl hydrolase 9 (cellulase E) family.</text>
</comment>
<dbReference type="InterPro" id="IPR012341">
    <property type="entry name" value="6hp_glycosidase-like_sf"/>
</dbReference>
<evidence type="ECO:0000256" key="7">
    <source>
        <dbReference type="ARBA" id="ARBA00023295"/>
    </source>
</evidence>
<keyword evidence="7" id="KW-0326">Glycosidase</keyword>
<evidence type="ECO:0000313" key="12">
    <source>
        <dbReference type="Proteomes" id="UP001367508"/>
    </source>
</evidence>
<accession>A0AAN9LRH5</accession>
<evidence type="ECO:0000256" key="2">
    <source>
        <dbReference type="ARBA" id="ARBA00007072"/>
    </source>
</evidence>
<keyword evidence="6" id="KW-0119">Carbohydrate metabolism</keyword>
<keyword evidence="8" id="KW-0624">Polysaccharide degradation</keyword>
<evidence type="ECO:0000259" key="10">
    <source>
        <dbReference type="Pfam" id="PF00759"/>
    </source>
</evidence>
<dbReference type="Pfam" id="PF00759">
    <property type="entry name" value="Glyco_hydro_9"/>
    <property type="match status" value="1"/>
</dbReference>
<evidence type="ECO:0000256" key="1">
    <source>
        <dbReference type="ARBA" id="ARBA00000966"/>
    </source>
</evidence>
<keyword evidence="4" id="KW-0378">Hydrolase</keyword>
<evidence type="ECO:0000256" key="6">
    <source>
        <dbReference type="ARBA" id="ARBA00023277"/>
    </source>
</evidence>
<dbReference type="InterPro" id="IPR008928">
    <property type="entry name" value="6-hairpin_glycosidase_sf"/>
</dbReference>
<feature type="domain" description="Glycoside hydrolase family 9" evidence="10">
    <location>
        <begin position="131"/>
        <end position="214"/>
    </location>
</feature>
<proteinExistence type="inferred from homology"/>